<gene>
    <name evidence="10" type="ORF">C1706_05660</name>
</gene>
<feature type="transmembrane region" description="Helical" evidence="9">
    <location>
        <begin position="329"/>
        <end position="345"/>
    </location>
</feature>
<feature type="transmembrane region" description="Helical" evidence="9">
    <location>
        <begin position="148"/>
        <end position="166"/>
    </location>
</feature>
<evidence type="ECO:0008006" key="12">
    <source>
        <dbReference type="Google" id="ProtNLM"/>
    </source>
</evidence>
<dbReference type="EMBL" id="PPCV01000003">
    <property type="protein sequence ID" value="RXW32638.1"/>
    <property type="molecule type" value="Genomic_DNA"/>
</dbReference>
<feature type="transmembrane region" description="Helical" evidence="9">
    <location>
        <begin position="221"/>
        <end position="242"/>
    </location>
</feature>
<keyword evidence="11" id="KW-1185">Reference proteome</keyword>
<feature type="transmembrane region" description="Helical" evidence="9">
    <location>
        <begin position="379"/>
        <end position="401"/>
    </location>
</feature>
<dbReference type="AlphaFoldDB" id="A0A4V1Q7H8"/>
<dbReference type="Pfam" id="PF09594">
    <property type="entry name" value="GT87"/>
    <property type="match status" value="1"/>
</dbReference>
<feature type="transmembrane region" description="Helical" evidence="9">
    <location>
        <begin position="191"/>
        <end position="214"/>
    </location>
</feature>
<keyword evidence="3" id="KW-0808">Transferase</keyword>
<evidence type="ECO:0000313" key="10">
    <source>
        <dbReference type="EMBL" id="RXW32638.1"/>
    </source>
</evidence>
<evidence type="ECO:0000256" key="7">
    <source>
        <dbReference type="ARBA" id="ARBA00024033"/>
    </source>
</evidence>
<feature type="transmembrane region" description="Helical" evidence="9">
    <location>
        <begin position="297"/>
        <end position="317"/>
    </location>
</feature>
<evidence type="ECO:0000256" key="1">
    <source>
        <dbReference type="ARBA" id="ARBA00004651"/>
    </source>
</evidence>
<keyword evidence="2" id="KW-1003">Cell membrane</keyword>
<evidence type="ECO:0000256" key="4">
    <source>
        <dbReference type="ARBA" id="ARBA00022692"/>
    </source>
</evidence>
<evidence type="ECO:0000256" key="3">
    <source>
        <dbReference type="ARBA" id="ARBA00022679"/>
    </source>
</evidence>
<comment type="subcellular location">
    <subcellularLocation>
        <location evidence="1">Cell membrane</location>
        <topology evidence="1">Multi-pass membrane protein</topology>
    </subcellularLocation>
</comment>
<keyword evidence="5 9" id="KW-1133">Transmembrane helix</keyword>
<evidence type="ECO:0000256" key="5">
    <source>
        <dbReference type="ARBA" id="ARBA00022989"/>
    </source>
</evidence>
<keyword evidence="6 9" id="KW-0472">Membrane</keyword>
<keyword evidence="4 9" id="KW-0812">Transmembrane</keyword>
<proteinExistence type="inferred from homology"/>
<evidence type="ECO:0000256" key="2">
    <source>
        <dbReference type="ARBA" id="ARBA00022475"/>
    </source>
</evidence>
<protein>
    <recommendedName>
        <fullName evidence="12">DUF2029 domain-containing protein</fullName>
    </recommendedName>
</protein>
<reference evidence="10 11" key="1">
    <citation type="submission" date="2018-01" db="EMBL/GenBank/DDBJ databases">
        <title>Lactibacter flavus gen. nov., sp. nov., a novel bacterium of the family Propionibacteriaceae isolated from raw milk and dairy products.</title>
        <authorList>
            <person name="Wenning M."/>
            <person name="Breitenwieser F."/>
            <person name="Huptas C."/>
            <person name="von Neubeck M."/>
            <person name="Busse H.-J."/>
            <person name="Scherer S."/>
        </authorList>
    </citation>
    <scope>NUCLEOTIDE SEQUENCE [LARGE SCALE GENOMIC DNA]</scope>
    <source>
        <strain evidence="10 11">VG341</strain>
    </source>
</reference>
<dbReference type="OrthoDB" id="581198at2"/>
<name>A0A4V1Q7H8_9ACTN</name>
<dbReference type="InterPro" id="IPR018584">
    <property type="entry name" value="GT87"/>
</dbReference>
<feature type="transmembrane region" description="Helical" evidence="9">
    <location>
        <begin position="122"/>
        <end position="141"/>
    </location>
</feature>
<comment type="caution">
    <text evidence="10">The sequence shown here is derived from an EMBL/GenBank/DDBJ whole genome shotgun (WGS) entry which is preliminary data.</text>
</comment>
<feature type="transmembrane region" description="Helical" evidence="9">
    <location>
        <begin position="413"/>
        <end position="439"/>
    </location>
</feature>
<dbReference type="Proteomes" id="UP000290624">
    <property type="component" value="Unassembled WGS sequence"/>
</dbReference>
<sequence length="455" mass="47956">MESAGRADAPSRHAQSESPHASSRDSEPDGPAPWQGGMVAFVVAAWVGMKALSSWWWVFRVGEYSDTYYYFLAARDAAAALASPHAGSWAMTLSQAMPEYPTPAAWLLLAPYLLGADDPTSYRGAIMLITTLADAVFAVVLGRTLGPIAVLSWVMLTTALGGLPLLRLDMLPAAAAGVALVLVVQRRGGRAGVAIAVGTALKVWPIIVAPLLFAGRARLRAFVSLAVSGIVLVVLSVTAGGWERLLSPLTYQGDRGLQIEAVAALDAMWRWGRRQGTHIFYSEFHAYEIGGPGVPEALLAARIAAVIAVVACVVLVLRWLRAGTPTRPLGWISLTLIGAFIVTSPALSPQYLLWLAPSAAVLVGQASRDGGDAPPWRPALATLVLLALLCVLTTVIYPVAYDALLMITGATPAALVVLAARNIGLVVLTVASGVAAWVVTGGNQRKRPWQLGIRA</sequence>
<evidence type="ECO:0000313" key="11">
    <source>
        <dbReference type="Proteomes" id="UP000290624"/>
    </source>
</evidence>
<evidence type="ECO:0000256" key="9">
    <source>
        <dbReference type="SAM" id="Phobius"/>
    </source>
</evidence>
<evidence type="ECO:0000256" key="8">
    <source>
        <dbReference type="SAM" id="MobiDB-lite"/>
    </source>
</evidence>
<dbReference type="GO" id="GO:0016758">
    <property type="term" value="F:hexosyltransferase activity"/>
    <property type="evidence" value="ECO:0007669"/>
    <property type="project" value="InterPro"/>
</dbReference>
<evidence type="ECO:0000256" key="6">
    <source>
        <dbReference type="ARBA" id="ARBA00023136"/>
    </source>
</evidence>
<organism evidence="10 11">
    <name type="scientific">Propioniciclava flava</name>
    <dbReference type="NCBI Taxonomy" id="2072026"/>
    <lineage>
        <taxon>Bacteria</taxon>
        <taxon>Bacillati</taxon>
        <taxon>Actinomycetota</taxon>
        <taxon>Actinomycetes</taxon>
        <taxon>Propionibacteriales</taxon>
        <taxon>Propionibacteriaceae</taxon>
        <taxon>Propioniciclava</taxon>
    </lineage>
</organism>
<comment type="similarity">
    <text evidence="7">Belongs to the glycosyltransferase 87 family.</text>
</comment>
<feature type="transmembrane region" description="Helical" evidence="9">
    <location>
        <begin position="38"/>
        <end position="58"/>
    </location>
</feature>
<feature type="region of interest" description="Disordered" evidence="8">
    <location>
        <begin position="1"/>
        <end position="30"/>
    </location>
</feature>
<dbReference type="GO" id="GO:0005886">
    <property type="term" value="C:plasma membrane"/>
    <property type="evidence" value="ECO:0007669"/>
    <property type="project" value="UniProtKB-SubCell"/>
</dbReference>
<accession>A0A4V1Q7H8</accession>